<accession>A0A1H6HG56</accession>
<sequence>MTETVIHLHLTPALLREALQGAGYRVEEAKDIDGAPLLRSATGGLAFTMMFFNPRPDQADDTPPGAARFADATFQAVFQVEGDLPLPLVNQWNATRRFARLHLLPGLLMLNMDIIALGGVTSDHLRAQAGIWDQLVQHLIAFLREELPKLAKASPVVEPVPEQQAPSASDAA</sequence>
<dbReference type="CDD" id="cd17511">
    <property type="entry name" value="YbjN_AmyR-like"/>
    <property type="match status" value="1"/>
</dbReference>
<dbReference type="Proteomes" id="UP000182983">
    <property type="component" value="Unassembled WGS sequence"/>
</dbReference>
<proteinExistence type="predicted"/>
<reference evidence="2" key="1">
    <citation type="submission" date="2016-10" db="EMBL/GenBank/DDBJ databases">
        <authorList>
            <person name="Varghese N."/>
            <person name="Submissions S."/>
        </authorList>
    </citation>
    <scope>NUCLEOTIDE SEQUENCE [LARGE SCALE GENOMIC DNA]</scope>
    <source>
        <strain evidence="2">DSM 13234</strain>
    </source>
</reference>
<organism evidence="1 2">
    <name type="scientific">Magnetospirillum fulvum</name>
    <name type="common">Rhodospirillum fulvum</name>
    <dbReference type="NCBI Taxonomy" id="1082"/>
    <lineage>
        <taxon>Bacteria</taxon>
        <taxon>Pseudomonadati</taxon>
        <taxon>Pseudomonadota</taxon>
        <taxon>Alphaproteobacteria</taxon>
        <taxon>Rhodospirillales</taxon>
        <taxon>Rhodospirillaceae</taxon>
        <taxon>Magnetospirillum</taxon>
    </lineage>
</organism>
<dbReference type="EMBL" id="FNWO01000004">
    <property type="protein sequence ID" value="SEH32923.1"/>
    <property type="molecule type" value="Genomic_DNA"/>
</dbReference>
<dbReference type="InterPro" id="IPR019660">
    <property type="entry name" value="Put_sensory_transdc_reg_YbjN"/>
</dbReference>
<gene>
    <name evidence="1" type="ORF">SAMN04244559_01359</name>
</gene>
<protein>
    <submittedName>
        <fullName evidence="1">Putative sensory transduction regulator</fullName>
    </submittedName>
</protein>
<evidence type="ECO:0000313" key="1">
    <source>
        <dbReference type="EMBL" id="SEH32923.1"/>
    </source>
</evidence>
<dbReference type="AlphaFoldDB" id="A0A1H6HG56"/>
<keyword evidence="2" id="KW-1185">Reference proteome</keyword>
<dbReference type="Pfam" id="PF10722">
    <property type="entry name" value="YbjN"/>
    <property type="match status" value="1"/>
</dbReference>
<name>A0A1H6HG56_MAGFU</name>
<dbReference type="RefSeq" id="WP_074766806.1">
    <property type="nucleotide sequence ID" value="NZ_FNWO01000004.1"/>
</dbReference>
<evidence type="ECO:0000313" key="2">
    <source>
        <dbReference type="Proteomes" id="UP000182983"/>
    </source>
</evidence>